<evidence type="ECO:0000256" key="2">
    <source>
        <dbReference type="ARBA" id="ARBA00006727"/>
    </source>
</evidence>
<dbReference type="PROSITE" id="PS50850">
    <property type="entry name" value="MFS"/>
    <property type="match status" value="1"/>
</dbReference>
<dbReference type="GO" id="GO:0016020">
    <property type="term" value="C:membrane"/>
    <property type="evidence" value="ECO:0007669"/>
    <property type="project" value="UniProtKB-SubCell"/>
</dbReference>
<comment type="similarity">
    <text evidence="2">Belongs to the major facilitator superfamily. Monocarboxylate porter (TC 2.A.1.13) family.</text>
</comment>
<feature type="transmembrane region" description="Helical" evidence="3">
    <location>
        <begin position="428"/>
        <end position="450"/>
    </location>
</feature>
<gene>
    <name evidence="5" type="ORF">FB192DRAFT_1336717</name>
</gene>
<dbReference type="EMBL" id="JAAECE010000012">
    <property type="protein sequence ID" value="KAF1796602.1"/>
    <property type="molecule type" value="Genomic_DNA"/>
</dbReference>
<evidence type="ECO:0000313" key="5">
    <source>
        <dbReference type="EMBL" id="KAF1796602.1"/>
    </source>
</evidence>
<reference evidence="5 6" key="1">
    <citation type="submission" date="2019-09" db="EMBL/GenBank/DDBJ databases">
        <authorList>
            <consortium name="DOE Joint Genome Institute"/>
            <person name="Mondo S.J."/>
            <person name="Navarro-Mendoza M.I."/>
            <person name="Perez-Arques C."/>
            <person name="Panchal S."/>
            <person name="Nicolas F.E."/>
            <person name="Ganguly P."/>
            <person name="Pangilinan J."/>
            <person name="Grigoriev I."/>
            <person name="Heitman J."/>
            <person name="Sanya K."/>
            <person name="Garre V."/>
        </authorList>
    </citation>
    <scope>NUCLEOTIDE SEQUENCE [LARGE SCALE GENOMIC DNA]</scope>
    <source>
        <strain evidence="5 6">MU402</strain>
    </source>
</reference>
<dbReference type="PANTHER" id="PTHR11360">
    <property type="entry name" value="MONOCARBOXYLATE TRANSPORTER"/>
    <property type="match status" value="1"/>
</dbReference>
<feature type="domain" description="Major facilitator superfamily (MFS) profile" evidence="4">
    <location>
        <begin position="104"/>
        <end position="488"/>
    </location>
</feature>
<dbReference type="InterPro" id="IPR036259">
    <property type="entry name" value="MFS_trans_sf"/>
</dbReference>
<dbReference type="Pfam" id="PF07690">
    <property type="entry name" value="MFS_1"/>
    <property type="match status" value="1"/>
</dbReference>
<name>A0A8H4B6F0_MUCCL</name>
<dbReference type="AlphaFoldDB" id="A0A8H4B6F0"/>
<feature type="transmembrane region" description="Helical" evidence="3">
    <location>
        <begin position="261"/>
        <end position="281"/>
    </location>
</feature>
<evidence type="ECO:0000313" key="6">
    <source>
        <dbReference type="Proteomes" id="UP000469890"/>
    </source>
</evidence>
<keyword evidence="3" id="KW-0472">Membrane</keyword>
<dbReference type="InterPro" id="IPR020846">
    <property type="entry name" value="MFS_dom"/>
</dbReference>
<protein>
    <submittedName>
        <fullName evidence="5">Major facilitator superfamily domain-containing protein</fullName>
    </submittedName>
</protein>
<feature type="transmembrane region" description="Helical" evidence="3">
    <location>
        <begin position="462"/>
        <end position="483"/>
    </location>
</feature>
<accession>A0A8H4B6F0</accession>
<feature type="transmembrane region" description="Helical" evidence="3">
    <location>
        <begin position="302"/>
        <end position="324"/>
    </location>
</feature>
<feature type="transmembrane region" description="Helical" evidence="3">
    <location>
        <begin position="344"/>
        <end position="364"/>
    </location>
</feature>
<evidence type="ECO:0000259" key="4">
    <source>
        <dbReference type="PROSITE" id="PS50850"/>
    </source>
</evidence>
<comment type="subcellular location">
    <subcellularLocation>
        <location evidence="1">Membrane</location>
        <topology evidence="1">Multi-pass membrane protein</topology>
    </subcellularLocation>
</comment>
<sequence>MEKSTVIQSEKLPENVEWLSGNPSLSYDEANELALTPDNNNDNDQTPDLKRVSTAKTKEYDAEAGGLFPLESNKTNITDASIINYLPDDDEFYNNIPNGGYGWVVVFACFLIYFIMFGTAAIWGVFSNAYATTTLRDKATTMELMGVGSTLSVCMSVFTPISPLLAPLGTRLIMIIGSILLSLGLILAGFSTEVWHLYLSQGILFGIGSSLVYMSIAAVIPQWFSTRRGIAMGISAAGGGFGGLALSPMVTSLVAKYGLPWAQRIIGLMAFGICILSSLLIRTRLPPGHNKKPIRSPIRLSMFKDVQFVIMLFALVISLTGYLIPLFYLPKYCSSYGISSADSSSIVGVASAMNAIGRLVLGYFADRVGRLNMYIAASTFSGLMCMLLWPFAKTYGTVMAFAALFGFTCGIYYALAPPITATVVGTENISSGLSILFVVSAIAGTGPPIASAIQKATPENGYIGVQMFSGAVYILGSLICVLLKLKMTGSLFSNI</sequence>
<feature type="transmembrane region" description="Helical" evidence="3">
    <location>
        <begin position="172"/>
        <end position="192"/>
    </location>
</feature>
<dbReference type="InterPro" id="IPR050327">
    <property type="entry name" value="Proton-linked_MCT"/>
</dbReference>
<evidence type="ECO:0000256" key="1">
    <source>
        <dbReference type="ARBA" id="ARBA00004141"/>
    </source>
</evidence>
<feature type="transmembrane region" description="Helical" evidence="3">
    <location>
        <begin position="232"/>
        <end position="255"/>
    </location>
</feature>
<dbReference type="PANTHER" id="PTHR11360:SF315">
    <property type="entry name" value="TRANSPORTER MCH2-RELATED"/>
    <property type="match status" value="1"/>
</dbReference>
<dbReference type="Gene3D" id="1.20.1250.20">
    <property type="entry name" value="MFS general substrate transporter like domains"/>
    <property type="match status" value="2"/>
</dbReference>
<feature type="transmembrane region" description="Helical" evidence="3">
    <location>
        <begin position="198"/>
        <end position="220"/>
    </location>
</feature>
<feature type="transmembrane region" description="Helical" evidence="3">
    <location>
        <begin position="146"/>
        <end position="165"/>
    </location>
</feature>
<evidence type="ECO:0000256" key="3">
    <source>
        <dbReference type="SAM" id="Phobius"/>
    </source>
</evidence>
<dbReference type="SUPFAM" id="SSF103473">
    <property type="entry name" value="MFS general substrate transporter"/>
    <property type="match status" value="1"/>
</dbReference>
<feature type="transmembrane region" description="Helical" evidence="3">
    <location>
        <begin position="101"/>
        <end position="126"/>
    </location>
</feature>
<keyword evidence="3" id="KW-1133">Transmembrane helix</keyword>
<comment type="caution">
    <text evidence="5">The sequence shown here is derived from an EMBL/GenBank/DDBJ whole genome shotgun (WGS) entry which is preliminary data.</text>
</comment>
<feature type="transmembrane region" description="Helical" evidence="3">
    <location>
        <begin position="398"/>
        <end position="416"/>
    </location>
</feature>
<dbReference type="InterPro" id="IPR011701">
    <property type="entry name" value="MFS"/>
</dbReference>
<organism evidence="5 6">
    <name type="scientific">Mucor circinelloides f. lusitanicus</name>
    <name type="common">Mucor racemosus var. lusitanicus</name>
    <dbReference type="NCBI Taxonomy" id="29924"/>
    <lineage>
        <taxon>Eukaryota</taxon>
        <taxon>Fungi</taxon>
        <taxon>Fungi incertae sedis</taxon>
        <taxon>Mucoromycota</taxon>
        <taxon>Mucoromycotina</taxon>
        <taxon>Mucoromycetes</taxon>
        <taxon>Mucorales</taxon>
        <taxon>Mucorineae</taxon>
        <taxon>Mucoraceae</taxon>
        <taxon>Mucor</taxon>
    </lineage>
</organism>
<proteinExistence type="inferred from homology"/>
<feature type="transmembrane region" description="Helical" evidence="3">
    <location>
        <begin position="371"/>
        <end position="392"/>
    </location>
</feature>
<dbReference type="GO" id="GO:0022857">
    <property type="term" value="F:transmembrane transporter activity"/>
    <property type="evidence" value="ECO:0007669"/>
    <property type="project" value="InterPro"/>
</dbReference>
<dbReference type="Proteomes" id="UP000469890">
    <property type="component" value="Unassembled WGS sequence"/>
</dbReference>
<keyword evidence="3" id="KW-0812">Transmembrane</keyword>